<evidence type="ECO:0000313" key="2">
    <source>
        <dbReference type="EMBL" id="CAF3303933.1"/>
    </source>
</evidence>
<evidence type="ECO:0000313" key="4">
    <source>
        <dbReference type="EMBL" id="CAF4439082.1"/>
    </source>
</evidence>
<dbReference type="EMBL" id="CAJNXB010003261">
    <property type="protein sequence ID" value="CAF3303933.1"/>
    <property type="molecule type" value="Genomic_DNA"/>
</dbReference>
<feature type="region of interest" description="Disordered" evidence="1">
    <location>
        <begin position="39"/>
        <end position="71"/>
    </location>
</feature>
<reference evidence="4" key="1">
    <citation type="submission" date="2021-02" db="EMBL/GenBank/DDBJ databases">
        <authorList>
            <person name="Nowell W R."/>
        </authorList>
    </citation>
    <scope>NUCLEOTIDE SEQUENCE</scope>
</reference>
<name>A0A820RLI2_9BILA</name>
<accession>A0A820RLI2</accession>
<dbReference type="EMBL" id="CAJOBP010004399">
    <property type="protein sequence ID" value="CAF4439082.1"/>
    <property type="molecule type" value="Genomic_DNA"/>
</dbReference>
<dbReference type="EMBL" id="CAJNYD010003111">
    <property type="protein sequence ID" value="CAF3478486.1"/>
    <property type="molecule type" value="Genomic_DNA"/>
</dbReference>
<dbReference type="SUPFAM" id="SSF55486">
    <property type="entry name" value="Metalloproteases ('zincins'), catalytic domain"/>
    <property type="match status" value="1"/>
</dbReference>
<dbReference type="EMBL" id="CAJOBO010003771">
    <property type="protein sequence ID" value="CAF4502878.1"/>
    <property type="molecule type" value="Genomic_DNA"/>
</dbReference>
<sequence length="289" mass="31492">MKYGFGSFENLKELNANNDVINFGDYGMDLRLGRRENVDPKASKYPSQSPYSGFNGNPIYYEDPTGESGEASINKQSKTITVEQHLVFYGSKAETKLSRVTANEIATQYNNANAKVNIGGVEYSVKFKVTYGTVTEADATKMASTNTSAKNNFIRVEENNTRHNRSFNEIGENNGFMNTDDNLGTSTTAPHEIAHGYGLTHSAGDQRGSGQPDIMAARGTLVDAKYQYDPKAKAGAAGGTINPATRQVTQGNVSDMFKRVTFDKNGKADIGKATNRIYESSGNEKKKTP</sequence>
<evidence type="ECO:0000313" key="5">
    <source>
        <dbReference type="EMBL" id="CAF4502878.1"/>
    </source>
</evidence>
<dbReference type="AlphaFoldDB" id="A0A820RLI2"/>
<protein>
    <submittedName>
        <fullName evidence="4">Uncharacterized protein</fullName>
    </submittedName>
</protein>
<evidence type="ECO:0000313" key="3">
    <source>
        <dbReference type="EMBL" id="CAF3478486.1"/>
    </source>
</evidence>
<keyword evidence="6" id="KW-1185">Reference proteome</keyword>
<evidence type="ECO:0000313" key="6">
    <source>
        <dbReference type="Proteomes" id="UP000663873"/>
    </source>
</evidence>
<proteinExistence type="predicted"/>
<dbReference type="Proteomes" id="UP000663833">
    <property type="component" value="Unassembled WGS sequence"/>
</dbReference>
<organism evidence="4 6">
    <name type="scientific">Rotaria socialis</name>
    <dbReference type="NCBI Taxonomy" id="392032"/>
    <lineage>
        <taxon>Eukaryota</taxon>
        <taxon>Metazoa</taxon>
        <taxon>Spiralia</taxon>
        <taxon>Gnathifera</taxon>
        <taxon>Rotifera</taxon>
        <taxon>Eurotatoria</taxon>
        <taxon>Bdelloidea</taxon>
        <taxon>Philodinida</taxon>
        <taxon>Philodinidae</taxon>
        <taxon>Rotaria</taxon>
    </lineage>
</organism>
<feature type="compositionally biased region" description="Polar residues" evidence="1">
    <location>
        <begin position="45"/>
        <end position="55"/>
    </location>
</feature>
<dbReference type="Proteomes" id="UP000663851">
    <property type="component" value="Unassembled WGS sequence"/>
</dbReference>
<dbReference type="Proteomes" id="UP000663825">
    <property type="component" value="Unassembled WGS sequence"/>
</dbReference>
<comment type="caution">
    <text evidence="4">The sequence shown here is derived from an EMBL/GenBank/DDBJ whole genome shotgun (WGS) entry which is preliminary data.</text>
</comment>
<evidence type="ECO:0000256" key="1">
    <source>
        <dbReference type="SAM" id="MobiDB-lite"/>
    </source>
</evidence>
<dbReference type="Proteomes" id="UP000663873">
    <property type="component" value="Unassembled WGS sequence"/>
</dbReference>
<gene>
    <name evidence="5" type="ORF">HFQ381_LOCUS27902</name>
    <name evidence="3" type="ORF">LUA448_LOCUS23867</name>
    <name evidence="2" type="ORF">TIS948_LOCUS18608</name>
    <name evidence="4" type="ORF">UJA718_LOCUS21946</name>
</gene>